<comment type="caution">
    <text evidence="8">The sequence shown here is derived from an EMBL/GenBank/DDBJ whole genome shotgun (WGS) entry which is preliminary data.</text>
</comment>
<feature type="domain" description="Moybdenum cofactor oxidoreductase dimerisation" evidence="7">
    <location>
        <begin position="257"/>
        <end position="361"/>
    </location>
</feature>
<dbReference type="PANTHER" id="PTHR19372:SF7">
    <property type="entry name" value="SULFITE OXIDASE, MITOCHONDRIAL"/>
    <property type="match status" value="1"/>
</dbReference>
<feature type="region of interest" description="Disordered" evidence="5">
    <location>
        <begin position="1"/>
        <end position="47"/>
    </location>
</feature>
<feature type="compositionally biased region" description="Polar residues" evidence="5">
    <location>
        <begin position="1"/>
        <end position="14"/>
    </location>
</feature>
<evidence type="ECO:0000313" key="9">
    <source>
        <dbReference type="Proteomes" id="UP001597114"/>
    </source>
</evidence>
<dbReference type="Proteomes" id="UP001597114">
    <property type="component" value="Unassembled WGS sequence"/>
</dbReference>
<dbReference type="EMBL" id="JBHUCO010000012">
    <property type="protein sequence ID" value="MFD1517836.1"/>
    <property type="molecule type" value="Genomic_DNA"/>
</dbReference>
<dbReference type="Pfam" id="PF03404">
    <property type="entry name" value="Mo-co_dimer"/>
    <property type="match status" value="1"/>
</dbReference>
<sequence length="374" mass="41391">MTASRSAQTTTGATSAIDHDGRGVVKPTPAEVMEDTGSGLDYGVRPDRMPGLLTPTDRFYIRSHAPTPRVDAATWTLRVEGSGVHEPVSYSYDDLWNRFPHVSVVRTIECAGNRRVLFGEEVGRPFAGTQWARGAIGTAEWTGVRLRDLLEPAGITPKAREVMPEGLDEIRARRPLPLDKAWADDTVVALAMNGEVLPPDHGFPARLVVSGWLGAASIKWLGRIEVSEEPLYVPWNTVDYVLIGPDFPAEGPARGPVITELPVASLVELPWPARLRAEPQVIRGRAFAGENRVARVEYRIDDGPWQDAAIESPTTPGVWVRWQFRWDPEPGEHALRVRATDDKRNTQPEFSTRNELGYLQTSVLAHPVRVEPAR</sequence>
<evidence type="ECO:0000313" key="8">
    <source>
        <dbReference type="EMBL" id="MFD1517836.1"/>
    </source>
</evidence>
<dbReference type="InterPro" id="IPR036374">
    <property type="entry name" value="OxRdtase_Mopterin-bd_sf"/>
</dbReference>
<dbReference type="SUPFAM" id="SSF81296">
    <property type="entry name" value="E set domains"/>
    <property type="match status" value="1"/>
</dbReference>
<accession>A0ABW4EQG2</accession>
<dbReference type="RefSeq" id="WP_344719755.1">
    <property type="nucleotide sequence ID" value="NZ_BAAAUS010000006.1"/>
</dbReference>
<keyword evidence="3" id="KW-0479">Metal-binding</keyword>
<dbReference type="PRINTS" id="PR00407">
    <property type="entry name" value="EUMOPTERIN"/>
</dbReference>
<dbReference type="Gene3D" id="3.90.420.10">
    <property type="entry name" value="Oxidoreductase, molybdopterin-binding domain"/>
    <property type="match status" value="1"/>
</dbReference>
<name>A0ABW4EQG2_9PSEU</name>
<keyword evidence="9" id="KW-1185">Reference proteome</keyword>
<dbReference type="InterPro" id="IPR008335">
    <property type="entry name" value="Mopterin_OxRdtase_euk"/>
</dbReference>
<dbReference type="CDD" id="cd02110">
    <property type="entry name" value="SO_family_Moco_dimer"/>
    <property type="match status" value="1"/>
</dbReference>
<dbReference type="InterPro" id="IPR000572">
    <property type="entry name" value="OxRdtase_Mopterin-bd_dom"/>
</dbReference>
<protein>
    <submittedName>
        <fullName evidence="8">Sulfite oxidase</fullName>
    </submittedName>
</protein>
<dbReference type="SUPFAM" id="SSF56524">
    <property type="entry name" value="Oxidoreductase molybdopterin-binding domain"/>
    <property type="match status" value="1"/>
</dbReference>
<comment type="cofactor">
    <cofactor evidence="1">
        <name>Mo-molybdopterin</name>
        <dbReference type="ChEBI" id="CHEBI:71302"/>
    </cofactor>
</comment>
<evidence type="ECO:0000256" key="1">
    <source>
        <dbReference type="ARBA" id="ARBA00001924"/>
    </source>
</evidence>
<evidence type="ECO:0000256" key="5">
    <source>
        <dbReference type="SAM" id="MobiDB-lite"/>
    </source>
</evidence>
<evidence type="ECO:0000256" key="3">
    <source>
        <dbReference type="ARBA" id="ARBA00022723"/>
    </source>
</evidence>
<dbReference type="PANTHER" id="PTHR19372">
    <property type="entry name" value="SULFITE REDUCTASE"/>
    <property type="match status" value="1"/>
</dbReference>
<gene>
    <name evidence="8" type="ORF">ACFSJD_10075</name>
</gene>
<dbReference type="InterPro" id="IPR005066">
    <property type="entry name" value="MoCF_OxRdtse_dimer"/>
</dbReference>
<evidence type="ECO:0000259" key="7">
    <source>
        <dbReference type="Pfam" id="PF03404"/>
    </source>
</evidence>
<reference evidence="9" key="1">
    <citation type="journal article" date="2019" name="Int. J. Syst. Evol. Microbiol.">
        <title>The Global Catalogue of Microorganisms (GCM) 10K type strain sequencing project: providing services to taxonomists for standard genome sequencing and annotation.</title>
        <authorList>
            <consortium name="The Broad Institute Genomics Platform"/>
            <consortium name="The Broad Institute Genome Sequencing Center for Infectious Disease"/>
            <person name="Wu L."/>
            <person name="Ma J."/>
        </authorList>
    </citation>
    <scope>NUCLEOTIDE SEQUENCE [LARGE SCALE GENOMIC DNA]</scope>
    <source>
        <strain evidence="9">CCM 7043</strain>
    </source>
</reference>
<keyword evidence="4" id="KW-0560">Oxidoreductase</keyword>
<dbReference type="Pfam" id="PF00174">
    <property type="entry name" value="Oxidored_molyb"/>
    <property type="match status" value="1"/>
</dbReference>
<organism evidence="8 9">
    <name type="scientific">Pseudonocardia yunnanensis</name>
    <dbReference type="NCBI Taxonomy" id="58107"/>
    <lineage>
        <taxon>Bacteria</taxon>
        <taxon>Bacillati</taxon>
        <taxon>Actinomycetota</taxon>
        <taxon>Actinomycetes</taxon>
        <taxon>Pseudonocardiales</taxon>
        <taxon>Pseudonocardiaceae</taxon>
        <taxon>Pseudonocardia</taxon>
    </lineage>
</organism>
<dbReference type="InterPro" id="IPR014756">
    <property type="entry name" value="Ig_E-set"/>
</dbReference>
<evidence type="ECO:0000256" key="2">
    <source>
        <dbReference type="ARBA" id="ARBA00022505"/>
    </source>
</evidence>
<keyword evidence="2" id="KW-0500">Molybdenum</keyword>
<evidence type="ECO:0000256" key="4">
    <source>
        <dbReference type="ARBA" id="ARBA00023002"/>
    </source>
</evidence>
<dbReference type="Gene3D" id="2.60.40.650">
    <property type="match status" value="1"/>
</dbReference>
<proteinExistence type="predicted"/>
<evidence type="ECO:0000259" key="6">
    <source>
        <dbReference type="Pfam" id="PF00174"/>
    </source>
</evidence>
<feature type="domain" description="Oxidoreductase molybdopterin-binding" evidence="6">
    <location>
        <begin position="64"/>
        <end position="231"/>
    </location>
</feature>